<name>A0AAF1JVL0_9PROT</name>
<comment type="caution">
    <text evidence="3">The sequence shown here is derived from an EMBL/GenBank/DDBJ whole genome shotgun (WGS) entry which is preliminary data.</text>
</comment>
<dbReference type="EMBL" id="JAAEDH010000005">
    <property type="protein sequence ID" value="MBR0654655.1"/>
    <property type="molecule type" value="Genomic_DNA"/>
</dbReference>
<evidence type="ECO:0000259" key="2">
    <source>
        <dbReference type="Pfam" id="PF13501"/>
    </source>
</evidence>
<organism evidence="3 4">
    <name type="scientific">Plastoroseomonas arctica</name>
    <dbReference type="NCBI Taxonomy" id="1509237"/>
    <lineage>
        <taxon>Bacteria</taxon>
        <taxon>Pseudomonadati</taxon>
        <taxon>Pseudomonadota</taxon>
        <taxon>Alphaproteobacteria</taxon>
        <taxon>Acetobacterales</taxon>
        <taxon>Acetobacteraceae</taxon>
        <taxon>Plastoroseomonas</taxon>
    </lineage>
</organism>
<dbReference type="AlphaFoldDB" id="A0AAF1JVL0"/>
<reference evidence="3" key="1">
    <citation type="submission" date="2020-01" db="EMBL/GenBank/DDBJ databases">
        <authorList>
            <person name="Rat A."/>
        </authorList>
    </citation>
    <scope>NUCLEOTIDE SEQUENCE</scope>
    <source>
        <strain evidence="3">LMG 28251</strain>
    </source>
</reference>
<feature type="chain" id="PRO_5042115586" evidence="1">
    <location>
        <begin position="25"/>
        <end position="146"/>
    </location>
</feature>
<evidence type="ECO:0000313" key="3">
    <source>
        <dbReference type="EMBL" id="MBR0654655.1"/>
    </source>
</evidence>
<dbReference type="Pfam" id="PF13501">
    <property type="entry name" value="SoxY"/>
    <property type="match status" value="1"/>
</dbReference>
<dbReference type="InterPro" id="IPR016568">
    <property type="entry name" value="Sulphur_oxidation_SoxY"/>
</dbReference>
<dbReference type="Gene3D" id="2.60.40.2470">
    <property type="entry name" value="SoxY domain"/>
    <property type="match status" value="1"/>
</dbReference>
<gene>
    <name evidence="3" type="ORF">GXW79_06145</name>
</gene>
<dbReference type="InterPro" id="IPR032711">
    <property type="entry name" value="SoxY"/>
</dbReference>
<protein>
    <submittedName>
        <fullName evidence="3">SoxY-related AACIE arm protein</fullName>
    </submittedName>
</protein>
<sequence length="146" mass="15243">MNTPRRLLLLAAPTLLLPPATARASPEAMAAALREFTGGAAVTPGRVAMDISPLVENGNTVPLSVIVDSPMSEADHVSAIAIFNERNPQPHVITAHYSPRSGQALLATHIRLATSQRLLAVAALSDGTFWSDSAQVIVTLAACLEG</sequence>
<evidence type="ECO:0000313" key="4">
    <source>
        <dbReference type="Proteomes" id="UP001196068"/>
    </source>
</evidence>
<dbReference type="InterPro" id="IPR038162">
    <property type="entry name" value="SoxY_sf"/>
</dbReference>
<dbReference type="RefSeq" id="WP_211873477.1">
    <property type="nucleotide sequence ID" value="NZ_JAAEDH010000005.1"/>
</dbReference>
<accession>A0AAF1JVL0</accession>
<dbReference type="PIRSF" id="PIRSF010312">
    <property type="entry name" value="Sulphur_oxidation_SoxY"/>
    <property type="match status" value="1"/>
</dbReference>
<dbReference type="Proteomes" id="UP001196068">
    <property type="component" value="Unassembled WGS sequence"/>
</dbReference>
<keyword evidence="1" id="KW-0732">Signal</keyword>
<evidence type="ECO:0000256" key="1">
    <source>
        <dbReference type="SAM" id="SignalP"/>
    </source>
</evidence>
<feature type="signal peptide" evidence="1">
    <location>
        <begin position="1"/>
        <end position="24"/>
    </location>
</feature>
<dbReference type="InterPro" id="IPR030997">
    <property type="entry name" value="SoxY_para_1"/>
</dbReference>
<proteinExistence type="predicted"/>
<keyword evidence="4" id="KW-1185">Reference proteome</keyword>
<feature type="domain" description="Ig-like SoxY" evidence="2">
    <location>
        <begin position="35"/>
        <end position="143"/>
    </location>
</feature>
<reference evidence="3" key="2">
    <citation type="journal article" date="2021" name="Syst. Appl. Microbiol.">
        <title>Roseomonas hellenica sp. nov., isolated from roots of wild-growing Alkanna tinctoria.</title>
        <authorList>
            <person name="Rat A."/>
            <person name="Naranjo H.D."/>
            <person name="Lebbe L."/>
            <person name="Cnockaert M."/>
            <person name="Krigas N."/>
            <person name="Grigoriadou K."/>
            <person name="Maloupa E."/>
            <person name="Willems A."/>
        </authorList>
    </citation>
    <scope>NUCLEOTIDE SEQUENCE</scope>
    <source>
        <strain evidence="3">LMG 28251</strain>
    </source>
</reference>
<dbReference type="NCBIfam" id="TIGR04487">
    <property type="entry name" value="SoxY_para_1"/>
    <property type="match status" value="1"/>
</dbReference>